<name>A0A8H5G551_9AGAR</name>
<dbReference type="Proteomes" id="UP000559256">
    <property type="component" value="Unassembled WGS sequence"/>
</dbReference>
<dbReference type="OrthoDB" id="2999570at2759"/>
<protein>
    <recommendedName>
        <fullName evidence="1">DUF6924 domain-containing protein</fullName>
    </recommendedName>
</protein>
<gene>
    <name evidence="2" type="ORF">D9758_007711</name>
</gene>
<accession>A0A8H5G551</accession>
<keyword evidence="3" id="KW-1185">Reference proteome</keyword>
<dbReference type="InterPro" id="IPR053832">
    <property type="entry name" value="DUF6924"/>
</dbReference>
<organism evidence="2 3">
    <name type="scientific">Tetrapyrgos nigripes</name>
    <dbReference type="NCBI Taxonomy" id="182062"/>
    <lineage>
        <taxon>Eukaryota</taxon>
        <taxon>Fungi</taxon>
        <taxon>Dikarya</taxon>
        <taxon>Basidiomycota</taxon>
        <taxon>Agaricomycotina</taxon>
        <taxon>Agaricomycetes</taxon>
        <taxon>Agaricomycetidae</taxon>
        <taxon>Agaricales</taxon>
        <taxon>Marasmiineae</taxon>
        <taxon>Marasmiaceae</taxon>
        <taxon>Tetrapyrgos</taxon>
    </lineage>
</organism>
<proteinExistence type="predicted"/>
<sequence>MPERNIALYISSSSITPERRAQIQHALDTTSTEHGQGPARPGWIEFVPDSNTWSIGMSSQDVHQKHSQENVPHYPRRPIIILDERTAQDGTLLVVSPAVDEETDQWKHVELRFALRRVPDTAMNLVIGNQTLEEYKSHVDEDGVFRWFKGSTVPNPDHD</sequence>
<evidence type="ECO:0000259" key="1">
    <source>
        <dbReference type="Pfam" id="PF21962"/>
    </source>
</evidence>
<feature type="domain" description="DUF6924" evidence="1">
    <location>
        <begin position="43"/>
        <end position="147"/>
    </location>
</feature>
<evidence type="ECO:0000313" key="2">
    <source>
        <dbReference type="EMBL" id="KAF5358587.1"/>
    </source>
</evidence>
<reference evidence="2 3" key="1">
    <citation type="journal article" date="2020" name="ISME J.">
        <title>Uncovering the hidden diversity of litter-decomposition mechanisms in mushroom-forming fungi.</title>
        <authorList>
            <person name="Floudas D."/>
            <person name="Bentzer J."/>
            <person name="Ahren D."/>
            <person name="Johansson T."/>
            <person name="Persson P."/>
            <person name="Tunlid A."/>
        </authorList>
    </citation>
    <scope>NUCLEOTIDE SEQUENCE [LARGE SCALE GENOMIC DNA]</scope>
    <source>
        <strain evidence="2 3">CBS 291.85</strain>
    </source>
</reference>
<dbReference type="EMBL" id="JAACJM010000049">
    <property type="protein sequence ID" value="KAF5358587.1"/>
    <property type="molecule type" value="Genomic_DNA"/>
</dbReference>
<evidence type="ECO:0000313" key="3">
    <source>
        <dbReference type="Proteomes" id="UP000559256"/>
    </source>
</evidence>
<dbReference type="AlphaFoldDB" id="A0A8H5G551"/>
<comment type="caution">
    <text evidence="2">The sequence shown here is derived from an EMBL/GenBank/DDBJ whole genome shotgun (WGS) entry which is preliminary data.</text>
</comment>
<dbReference type="Pfam" id="PF21962">
    <property type="entry name" value="DUF6924"/>
    <property type="match status" value="1"/>
</dbReference>